<feature type="domain" description="O-methyltransferase dimerisation" evidence="9">
    <location>
        <begin position="57"/>
        <end position="126"/>
    </location>
</feature>
<dbReference type="InterPro" id="IPR042095">
    <property type="entry name" value="SUMF_sf"/>
</dbReference>
<evidence type="ECO:0000256" key="2">
    <source>
        <dbReference type="ARBA" id="ARBA00022679"/>
    </source>
</evidence>
<evidence type="ECO:0000313" key="11">
    <source>
        <dbReference type="EMBL" id="KAF4964747.1"/>
    </source>
</evidence>
<dbReference type="PANTHER" id="PTHR43397">
    <property type="entry name" value="ERGOTHIONEINE BIOSYNTHESIS PROTEIN 1"/>
    <property type="match status" value="1"/>
</dbReference>
<keyword evidence="1" id="KW-0489">Methyltransferase</keyword>
<evidence type="ECO:0000256" key="4">
    <source>
        <dbReference type="ARBA" id="ARBA00023002"/>
    </source>
</evidence>
<feature type="domain" description="Sulfatase-modifying factor enzyme-like" evidence="8">
    <location>
        <begin position="603"/>
        <end position="832"/>
    </location>
</feature>
<evidence type="ECO:0000256" key="3">
    <source>
        <dbReference type="ARBA" id="ARBA00022691"/>
    </source>
</evidence>
<dbReference type="PROSITE" id="PS51683">
    <property type="entry name" value="SAM_OMT_II"/>
    <property type="match status" value="1"/>
</dbReference>
<dbReference type="Gene3D" id="3.40.50.150">
    <property type="entry name" value="Vaccinia Virus protein VP39"/>
    <property type="match status" value="1"/>
</dbReference>
<dbReference type="InterPro" id="IPR024775">
    <property type="entry name" value="DinB-like"/>
</dbReference>
<dbReference type="InterPro" id="IPR036388">
    <property type="entry name" value="WH-like_DNA-bd_sf"/>
</dbReference>
<evidence type="ECO:0000259" key="8">
    <source>
        <dbReference type="Pfam" id="PF03781"/>
    </source>
</evidence>
<dbReference type="InterPro" id="IPR016187">
    <property type="entry name" value="CTDL_fold"/>
</dbReference>
<evidence type="ECO:0008006" key="13">
    <source>
        <dbReference type="Google" id="ProtNLM"/>
    </source>
</evidence>
<name>A0A8H4TVG3_9HYPO</name>
<organism evidence="11 12">
    <name type="scientific">Fusarium sarcochroum</name>
    <dbReference type="NCBI Taxonomy" id="1208366"/>
    <lineage>
        <taxon>Eukaryota</taxon>
        <taxon>Fungi</taxon>
        <taxon>Dikarya</taxon>
        <taxon>Ascomycota</taxon>
        <taxon>Pezizomycotina</taxon>
        <taxon>Sordariomycetes</taxon>
        <taxon>Hypocreomycetidae</taxon>
        <taxon>Hypocreales</taxon>
        <taxon>Nectriaceae</taxon>
        <taxon>Fusarium</taxon>
        <taxon>Fusarium lateritium species complex</taxon>
    </lineage>
</organism>
<dbReference type="PANTHER" id="PTHR43397:SF1">
    <property type="entry name" value="ERGOTHIONEINE BIOSYNTHESIS PROTEIN 1"/>
    <property type="match status" value="1"/>
</dbReference>
<evidence type="ECO:0000256" key="5">
    <source>
        <dbReference type="ARBA" id="ARBA00023004"/>
    </source>
</evidence>
<dbReference type="SUPFAM" id="SSF46785">
    <property type="entry name" value="Winged helix' DNA-binding domain"/>
    <property type="match status" value="1"/>
</dbReference>
<dbReference type="InterPro" id="IPR029063">
    <property type="entry name" value="SAM-dependent_MTases_sf"/>
</dbReference>
<dbReference type="SUPFAM" id="SSF53335">
    <property type="entry name" value="S-adenosyl-L-methionine-dependent methyltransferases"/>
    <property type="match status" value="1"/>
</dbReference>
<dbReference type="Gene3D" id="3.90.1580.10">
    <property type="entry name" value="paralog of FGE (formylglycine-generating enzyme)"/>
    <property type="match status" value="1"/>
</dbReference>
<evidence type="ECO:0000259" key="7">
    <source>
        <dbReference type="Pfam" id="PF00891"/>
    </source>
</evidence>
<evidence type="ECO:0000256" key="6">
    <source>
        <dbReference type="ARBA" id="ARBA00037882"/>
    </source>
</evidence>
<keyword evidence="4" id="KW-0560">Oxidoreductase</keyword>
<dbReference type="Gene3D" id="1.10.10.10">
    <property type="entry name" value="Winged helix-like DNA-binding domain superfamily/Winged helix DNA-binding domain"/>
    <property type="match status" value="1"/>
</dbReference>
<keyword evidence="3" id="KW-0949">S-adenosyl-L-methionine</keyword>
<evidence type="ECO:0000313" key="12">
    <source>
        <dbReference type="Proteomes" id="UP000622797"/>
    </source>
</evidence>
<dbReference type="AlphaFoldDB" id="A0A8H4TVG3"/>
<sequence length="835" mass="94873">MASSPSDLLAEIQKFSAEDLSNNVQSRKRAAELSKKLTASLSDPVNTAIELVFSPFVVAATRIAIDLNLFNIIKEHDGGISTDQLAQESGGQNLLVFRLLRLLASVGFISEKDENLWAATPLTHAMATPTVAAGHRMVWDLIVSSVIKAPEFLRVNGHVSPNDPKDGFMQYAHHTNEDVFGFMTTKPEILKDFDLFMGNTMGNRGYWYDWFPVKERLLDDLDPSSTLLVDVGGGKGHDLASFRSIFPDSGSLVLQELSQVLERIGSEDLHPSIERTQHDFFTAQPIKGARAYFLHHILHDWSDKHCLEILKHLRDAMKPGYSKLLIHELILPDVGATAQQCIFDMTMMAFNSAMERSRGQWTALLSEAGFDVVEFWINDEDSDGLVEAVVKYAPSPVPSLDEWQQLWKVWDLVTTKMIPPSALMEQPIPLRNPLLFYLGHIPTFEDIHLTRATQSKPTAPAYYHQIFERGIDPDVDDPSKCHDHSELPDVFPPLGDILQYRERVKKRITALYETERPYSDRCVGRALWIGFEHEGLHAETFLFMTIQSPNVLPPPGLPKPDFAKLAKEAASRRIHNPWFKVPKQSFTIGFHDPESDDGPDRFFAWDNEREPYEVQVPQLEAQGRPVSNGEYARYLVDVKYFQIPATWNKARKARDDEDFTTFIARHSVKTVWGPVPLTQALDWPVMASFDEVERYAEWAGARLPTLYELRSIHEHVERRHKAPESRVNKRFHTDPCAIFVDLSGTNSGFRNFHPMGVTHKDYLCGLGDTGGAAEWTRSLFAPQPAFKPMDIYPGYSVGGSWALHPRIAGRKSFLNWWQKKYLWPWVTFRLVRGVE</sequence>
<dbReference type="Pfam" id="PF00891">
    <property type="entry name" value="Methyltransf_2"/>
    <property type="match status" value="1"/>
</dbReference>
<dbReference type="Pfam" id="PF08100">
    <property type="entry name" value="Dimerisation"/>
    <property type="match status" value="1"/>
</dbReference>
<dbReference type="InterPro" id="IPR016461">
    <property type="entry name" value="COMT-like"/>
</dbReference>
<dbReference type="Pfam" id="PF12867">
    <property type="entry name" value="DinB_2"/>
    <property type="match status" value="1"/>
</dbReference>
<dbReference type="InterPro" id="IPR001077">
    <property type="entry name" value="COMT_C"/>
</dbReference>
<evidence type="ECO:0000259" key="10">
    <source>
        <dbReference type="Pfam" id="PF12867"/>
    </source>
</evidence>
<reference evidence="11" key="2">
    <citation type="submission" date="2020-05" db="EMBL/GenBank/DDBJ databases">
        <authorList>
            <person name="Kim H.-S."/>
            <person name="Proctor R.H."/>
            <person name="Brown D.W."/>
        </authorList>
    </citation>
    <scope>NUCLEOTIDE SEQUENCE</scope>
    <source>
        <strain evidence="11">NRRL 20472</strain>
    </source>
</reference>
<dbReference type="InterPro" id="IPR005532">
    <property type="entry name" value="SUMF_dom"/>
</dbReference>
<dbReference type="SUPFAM" id="SSF56436">
    <property type="entry name" value="C-type lectin-like"/>
    <property type="match status" value="1"/>
</dbReference>
<evidence type="ECO:0000259" key="9">
    <source>
        <dbReference type="Pfam" id="PF08100"/>
    </source>
</evidence>
<comment type="caution">
    <text evidence="11">The sequence shown here is derived from an EMBL/GenBank/DDBJ whole genome shotgun (WGS) entry which is preliminary data.</text>
</comment>
<gene>
    <name evidence="11" type="ORF">FSARC_7346</name>
</gene>
<keyword evidence="5" id="KW-0408">Iron</keyword>
<reference evidence="11" key="1">
    <citation type="journal article" date="2020" name="BMC Genomics">
        <title>Correction to: Identification and distribution of gene clusters required for synthesis of sphingolipid metabolism inhibitors in diverse species of the filamentous fungus Fusarium.</title>
        <authorList>
            <person name="Kim H.S."/>
            <person name="Lohmar J.M."/>
            <person name="Busman M."/>
            <person name="Brown D.W."/>
            <person name="Naumann T.A."/>
            <person name="Divon H.H."/>
            <person name="Lysoe E."/>
            <person name="Uhlig S."/>
            <person name="Proctor R.H."/>
        </authorList>
    </citation>
    <scope>NUCLEOTIDE SEQUENCE</scope>
    <source>
        <strain evidence="11">NRRL 20472</strain>
    </source>
</reference>
<dbReference type="GO" id="GO:0046983">
    <property type="term" value="F:protein dimerization activity"/>
    <property type="evidence" value="ECO:0007669"/>
    <property type="project" value="InterPro"/>
</dbReference>
<dbReference type="OrthoDB" id="659at2759"/>
<dbReference type="InterPro" id="IPR012967">
    <property type="entry name" value="COMT_dimerisation"/>
</dbReference>
<proteinExistence type="predicted"/>
<feature type="domain" description="DinB-like" evidence="10">
    <location>
        <begin position="413"/>
        <end position="540"/>
    </location>
</feature>
<comment type="pathway">
    <text evidence="6">Amino-acid biosynthesis; ergothioneine biosynthesis.</text>
</comment>
<dbReference type="Pfam" id="PF03781">
    <property type="entry name" value="FGE-sulfatase"/>
    <property type="match status" value="1"/>
</dbReference>
<dbReference type="GO" id="GO:0008171">
    <property type="term" value="F:O-methyltransferase activity"/>
    <property type="evidence" value="ECO:0007669"/>
    <property type="project" value="InterPro"/>
</dbReference>
<evidence type="ECO:0000256" key="1">
    <source>
        <dbReference type="ARBA" id="ARBA00022603"/>
    </source>
</evidence>
<keyword evidence="2" id="KW-0808">Transferase</keyword>
<protein>
    <recommendedName>
        <fullName evidence="13">O-methyltransferase domain-containing protein</fullName>
    </recommendedName>
</protein>
<accession>A0A8H4TVG3</accession>
<dbReference type="EMBL" id="JABEXW010000391">
    <property type="protein sequence ID" value="KAF4964747.1"/>
    <property type="molecule type" value="Genomic_DNA"/>
</dbReference>
<dbReference type="Proteomes" id="UP000622797">
    <property type="component" value="Unassembled WGS sequence"/>
</dbReference>
<keyword evidence="12" id="KW-1185">Reference proteome</keyword>
<dbReference type="GO" id="GO:0032259">
    <property type="term" value="P:methylation"/>
    <property type="evidence" value="ECO:0007669"/>
    <property type="project" value="UniProtKB-KW"/>
</dbReference>
<feature type="domain" description="O-methyltransferase C-terminal" evidence="7">
    <location>
        <begin position="226"/>
        <end position="370"/>
    </location>
</feature>
<dbReference type="InterPro" id="IPR051128">
    <property type="entry name" value="EgtD_Methyltrsf_superfamily"/>
</dbReference>
<dbReference type="InterPro" id="IPR036390">
    <property type="entry name" value="WH_DNA-bd_sf"/>
</dbReference>